<evidence type="ECO:0000313" key="10">
    <source>
        <dbReference type="EMBL" id="SVA40821.1"/>
    </source>
</evidence>
<keyword evidence="3" id="KW-0479">Metal-binding</keyword>
<dbReference type="PANTHER" id="PTHR43756:SF5">
    <property type="entry name" value="CHOLINE MONOOXYGENASE, CHLOROPLASTIC"/>
    <property type="match status" value="1"/>
</dbReference>
<dbReference type="SUPFAM" id="SSF50022">
    <property type="entry name" value="ISP domain"/>
    <property type="match status" value="1"/>
</dbReference>
<dbReference type="InterPro" id="IPR015881">
    <property type="entry name" value="ARHD_Rieske_2Fe_2S"/>
</dbReference>
<keyword evidence="2" id="KW-0001">2Fe-2S</keyword>
<evidence type="ECO:0000256" key="8">
    <source>
        <dbReference type="SAM" id="MobiDB-lite"/>
    </source>
</evidence>
<dbReference type="InterPro" id="IPR001663">
    <property type="entry name" value="Rng_hydr_dOase-A"/>
</dbReference>
<name>A0A381VL95_9ZZZZ</name>
<dbReference type="Pfam" id="PF00355">
    <property type="entry name" value="Rieske"/>
    <property type="match status" value="1"/>
</dbReference>
<comment type="cofactor">
    <cofactor evidence="1">
        <name>Fe cation</name>
        <dbReference type="ChEBI" id="CHEBI:24875"/>
    </cofactor>
</comment>
<proteinExistence type="predicted"/>
<keyword evidence="5" id="KW-0408">Iron</keyword>
<dbReference type="SUPFAM" id="SSF55961">
    <property type="entry name" value="Bet v1-like"/>
    <property type="match status" value="1"/>
</dbReference>
<evidence type="ECO:0000259" key="9">
    <source>
        <dbReference type="PROSITE" id="PS51296"/>
    </source>
</evidence>
<keyword evidence="7" id="KW-0520">NAD</keyword>
<feature type="domain" description="Rieske" evidence="9">
    <location>
        <begin position="56"/>
        <end position="162"/>
    </location>
</feature>
<evidence type="ECO:0000256" key="1">
    <source>
        <dbReference type="ARBA" id="ARBA00001962"/>
    </source>
</evidence>
<feature type="non-terminal residue" evidence="10">
    <location>
        <position position="1"/>
    </location>
</feature>
<dbReference type="PANTHER" id="PTHR43756">
    <property type="entry name" value="CHOLINE MONOOXYGENASE, CHLOROPLASTIC"/>
    <property type="match status" value="1"/>
</dbReference>
<organism evidence="10">
    <name type="scientific">marine metagenome</name>
    <dbReference type="NCBI Taxonomy" id="408172"/>
    <lineage>
        <taxon>unclassified sequences</taxon>
        <taxon>metagenomes</taxon>
        <taxon>ecological metagenomes</taxon>
    </lineage>
</organism>
<dbReference type="GO" id="GO:0016491">
    <property type="term" value="F:oxidoreductase activity"/>
    <property type="evidence" value="ECO:0007669"/>
    <property type="project" value="UniProtKB-KW"/>
</dbReference>
<feature type="region of interest" description="Disordered" evidence="8">
    <location>
        <begin position="281"/>
        <end position="301"/>
    </location>
</feature>
<dbReference type="Gene3D" id="3.90.380.10">
    <property type="entry name" value="Naphthalene 1,2-dioxygenase Alpha Subunit, Chain A, domain 1"/>
    <property type="match status" value="1"/>
</dbReference>
<dbReference type="InterPro" id="IPR017941">
    <property type="entry name" value="Rieske_2Fe-2S"/>
</dbReference>
<gene>
    <name evidence="10" type="ORF">METZ01_LOCUS93675</name>
</gene>
<dbReference type="InterPro" id="IPR015879">
    <property type="entry name" value="Ring_hydroxy_dOase_asu_C_dom"/>
</dbReference>
<dbReference type="PROSITE" id="PS51296">
    <property type="entry name" value="RIESKE"/>
    <property type="match status" value="1"/>
</dbReference>
<dbReference type="CDD" id="cd03469">
    <property type="entry name" value="Rieske_RO_Alpha_N"/>
    <property type="match status" value="1"/>
</dbReference>
<feature type="non-terminal residue" evidence="10">
    <location>
        <position position="425"/>
    </location>
</feature>
<evidence type="ECO:0000256" key="7">
    <source>
        <dbReference type="ARBA" id="ARBA00023027"/>
    </source>
</evidence>
<dbReference type="Pfam" id="PF00848">
    <property type="entry name" value="Ring_hydroxyl_A"/>
    <property type="match status" value="1"/>
</dbReference>
<dbReference type="GO" id="GO:0005506">
    <property type="term" value="F:iron ion binding"/>
    <property type="evidence" value="ECO:0007669"/>
    <property type="project" value="InterPro"/>
</dbReference>
<protein>
    <recommendedName>
        <fullName evidence="9">Rieske domain-containing protein</fullName>
    </recommendedName>
</protein>
<evidence type="ECO:0000256" key="4">
    <source>
        <dbReference type="ARBA" id="ARBA00023002"/>
    </source>
</evidence>
<keyword evidence="4" id="KW-0560">Oxidoreductase</keyword>
<evidence type="ECO:0000256" key="3">
    <source>
        <dbReference type="ARBA" id="ARBA00022723"/>
    </source>
</evidence>
<accession>A0A381VL95</accession>
<dbReference type="PRINTS" id="PR00090">
    <property type="entry name" value="RNGDIOXGNASE"/>
</dbReference>
<reference evidence="10" key="1">
    <citation type="submission" date="2018-05" db="EMBL/GenBank/DDBJ databases">
        <authorList>
            <person name="Lanie J.A."/>
            <person name="Ng W.-L."/>
            <person name="Kazmierczak K.M."/>
            <person name="Andrzejewski T.M."/>
            <person name="Davidsen T.M."/>
            <person name="Wayne K.J."/>
            <person name="Tettelin H."/>
            <person name="Glass J.I."/>
            <person name="Rusch D."/>
            <person name="Podicherti R."/>
            <person name="Tsui H.-C.T."/>
            <person name="Winkler M.E."/>
        </authorList>
    </citation>
    <scope>NUCLEOTIDE SEQUENCE</scope>
</reference>
<keyword evidence="6" id="KW-0411">Iron-sulfur</keyword>
<sequence length="425" mass="49254">LNGYSINIIYKYKFMDNKQIKTLIKSQKSNHSLDQLFYVDDLIFKLDLENFFFKQWIFVGHVSRIPTIGDYFLLNVGNESIIIIRDSNNNIHAHYNVCRHRGSQICLKDEGNKKLLVCPYHAWSYNIDGTLKSARLMNSDFNARDWNLHGCNIKVYQGLIFINFSKEPVSFDEFIEPNKPFIELHGLKDAKIAYRKIYPTYGNWKLTLDNFHECYHCQPSHPEYCSVHDSEYILSYGGGSGTGPHSEKFSKRLAEWNEKTKKLGYLTGEYSERNFNNFSRGAERTPLSEGKLSETKSGKPASKKLMGKFKEHDHGYTGIGPSPFNSLMMCNDFATLFTFVPKSPLQTDVEIMWLVHKDAEEGKDYNLKDMIWLWDKTTIADKRIIEDNQKGVLSSKYQPGPLSTMELGVESFKNWYLETFYLALD</sequence>
<evidence type="ECO:0000256" key="5">
    <source>
        <dbReference type="ARBA" id="ARBA00023004"/>
    </source>
</evidence>
<dbReference type="InterPro" id="IPR036922">
    <property type="entry name" value="Rieske_2Fe-2S_sf"/>
</dbReference>
<dbReference type="GO" id="GO:0051537">
    <property type="term" value="F:2 iron, 2 sulfur cluster binding"/>
    <property type="evidence" value="ECO:0007669"/>
    <property type="project" value="UniProtKB-KW"/>
</dbReference>
<dbReference type="PROSITE" id="PS00570">
    <property type="entry name" value="RING_HYDROXYL_ALPHA"/>
    <property type="match status" value="1"/>
</dbReference>
<dbReference type="AlphaFoldDB" id="A0A381VL95"/>
<dbReference type="EMBL" id="UINC01009088">
    <property type="protein sequence ID" value="SVA40821.1"/>
    <property type="molecule type" value="Genomic_DNA"/>
</dbReference>
<dbReference type="Gene3D" id="2.102.10.10">
    <property type="entry name" value="Rieske [2Fe-2S] iron-sulphur domain"/>
    <property type="match status" value="1"/>
</dbReference>
<evidence type="ECO:0000256" key="6">
    <source>
        <dbReference type="ARBA" id="ARBA00023014"/>
    </source>
</evidence>
<evidence type="ECO:0000256" key="2">
    <source>
        <dbReference type="ARBA" id="ARBA00022714"/>
    </source>
</evidence>